<organism evidence="2 3">
    <name type="scientific">Polyplax serrata</name>
    <name type="common">Common mouse louse</name>
    <dbReference type="NCBI Taxonomy" id="468196"/>
    <lineage>
        <taxon>Eukaryota</taxon>
        <taxon>Metazoa</taxon>
        <taxon>Ecdysozoa</taxon>
        <taxon>Arthropoda</taxon>
        <taxon>Hexapoda</taxon>
        <taxon>Insecta</taxon>
        <taxon>Pterygota</taxon>
        <taxon>Neoptera</taxon>
        <taxon>Paraneoptera</taxon>
        <taxon>Psocodea</taxon>
        <taxon>Troctomorpha</taxon>
        <taxon>Phthiraptera</taxon>
        <taxon>Anoplura</taxon>
        <taxon>Polyplacidae</taxon>
        <taxon>Polyplax</taxon>
    </lineage>
</organism>
<accession>A0AAN8S4A7</accession>
<evidence type="ECO:0000313" key="3">
    <source>
        <dbReference type="Proteomes" id="UP001372834"/>
    </source>
</evidence>
<comment type="caution">
    <text evidence="2">The sequence shown here is derived from an EMBL/GenBank/DDBJ whole genome shotgun (WGS) entry which is preliminary data.</text>
</comment>
<feature type="region of interest" description="Disordered" evidence="1">
    <location>
        <begin position="14"/>
        <end position="34"/>
    </location>
</feature>
<name>A0AAN8S4A7_POLSC</name>
<gene>
    <name evidence="2" type="ORF">RUM43_012003</name>
</gene>
<dbReference type="Proteomes" id="UP001372834">
    <property type="component" value="Unassembled WGS sequence"/>
</dbReference>
<reference evidence="2 3" key="1">
    <citation type="submission" date="2023-10" db="EMBL/GenBank/DDBJ databases">
        <title>Genomes of two closely related lineages of the louse Polyplax serrata with different host specificities.</title>
        <authorList>
            <person name="Martinu J."/>
            <person name="Tarabai H."/>
            <person name="Stefka J."/>
            <person name="Hypsa V."/>
        </authorList>
    </citation>
    <scope>NUCLEOTIDE SEQUENCE [LARGE SCALE GENOMIC DNA]</scope>
    <source>
        <strain evidence="2">HR10_N</strain>
    </source>
</reference>
<sequence length="88" mass="9672">MSLDDRCNTRRHVNLYESKTVNKQRQQSDKKQNIEESVLATVSPGALVNGGPVIINANRICWGKSAVAIGHVPDKPSNELFAEKVADL</sequence>
<evidence type="ECO:0000313" key="2">
    <source>
        <dbReference type="EMBL" id="KAK6634602.1"/>
    </source>
</evidence>
<evidence type="ECO:0000256" key="1">
    <source>
        <dbReference type="SAM" id="MobiDB-lite"/>
    </source>
</evidence>
<dbReference type="AlphaFoldDB" id="A0AAN8S4A7"/>
<proteinExistence type="predicted"/>
<dbReference type="EMBL" id="JAWJWE010000005">
    <property type="protein sequence ID" value="KAK6634602.1"/>
    <property type="molecule type" value="Genomic_DNA"/>
</dbReference>
<protein>
    <submittedName>
        <fullName evidence="2">Uncharacterized protein</fullName>
    </submittedName>
</protein>